<dbReference type="NCBIfam" id="TIGR02397">
    <property type="entry name" value="dnaX_nterm"/>
    <property type="match status" value="1"/>
</dbReference>
<dbReference type="Pfam" id="PF12169">
    <property type="entry name" value="DNA_pol3_gamma3"/>
    <property type="match status" value="1"/>
</dbReference>
<dbReference type="KEGG" id="fso:Fsol_00666"/>
<gene>
    <name evidence="9" type="primary">dnaX</name>
    <name evidence="11" type="ORF">Fsol_00666</name>
</gene>
<dbReference type="EMBL" id="CP025989">
    <property type="protein sequence ID" value="AWD33444.1"/>
    <property type="molecule type" value="Genomic_DNA"/>
</dbReference>
<dbReference type="InterPro" id="IPR022754">
    <property type="entry name" value="DNA_pol_III_gamma-3"/>
</dbReference>
<dbReference type="CDD" id="cd00009">
    <property type="entry name" value="AAA"/>
    <property type="match status" value="1"/>
</dbReference>
<comment type="similarity">
    <text evidence="1 9">Belongs to the DnaX/STICHEL family.</text>
</comment>
<comment type="catalytic activity">
    <reaction evidence="8 9">
        <text>DNA(n) + a 2'-deoxyribonucleoside 5'-triphosphate = DNA(n+1) + diphosphate</text>
        <dbReference type="Rhea" id="RHEA:22508"/>
        <dbReference type="Rhea" id="RHEA-COMP:17339"/>
        <dbReference type="Rhea" id="RHEA-COMP:17340"/>
        <dbReference type="ChEBI" id="CHEBI:33019"/>
        <dbReference type="ChEBI" id="CHEBI:61560"/>
        <dbReference type="ChEBI" id="CHEBI:173112"/>
        <dbReference type="EC" id="2.7.7.7"/>
    </reaction>
</comment>
<evidence type="ECO:0000256" key="8">
    <source>
        <dbReference type="ARBA" id="ARBA00049244"/>
    </source>
</evidence>
<sequence length="539" mass="61145">MRYNTSKVLFTLYMSSNNSHIVLSRKYRPSRFLDVVGQDITIKVIRNAILLDRVPHAILLTGTRGIGKTTIARLIAKALNCTSLMDNGEGCGMCSNCVQIARMQHPDVMEIDAASNTSVNDVRDIIETAQYMPLHSRYKIFIIDEVHMVSNSGFNAILKTLEEPPSHVKFILATTEFRKIPETIISRCQRMHLRALSQFELTEYYINVLEREGCKVESGVVDMVAEAARGSIRDGLSILEQALTVALFNDRCSPVITLDDIESLLGKVSLLTIAEILRDVAYSDTHAALEKSRKLYDGGANEAKAILEAMLTVVYECIMQSDSLKESDSCLNILLKDSRVMDRAFLLKAWNLLIELQKQAKYTADITKMLEVVLVKMSYVGTFENTDKLMDVLKMIISDEIVQPSFISDGVNDTRTTEDFFYRIERLINDIIAKGRSELLYVVSNELKIADVDHEYCIIKANPISDEKKAYLISHLTEVTGKSWKLEFTTNAECFTYSELKKQRQDLTLKKMQDAPFIQSIRQFMSDFEVDRTIHDDKD</sequence>
<evidence type="ECO:0000256" key="5">
    <source>
        <dbReference type="ARBA" id="ARBA00022833"/>
    </source>
</evidence>
<dbReference type="EC" id="2.7.7.7" evidence="9"/>
<evidence type="ECO:0000256" key="2">
    <source>
        <dbReference type="ARBA" id="ARBA00022705"/>
    </source>
</evidence>
<proteinExistence type="inferred from homology"/>
<dbReference type="FunFam" id="3.40.50.300:FF:000014">
    <property type="entry name" value="DNA polymerase III subunit gamma/tau"/>
    <property type="match status" value="1"/>
</dbReference>
<evidence type="ECO:0000256" key="6">
    <source>
        <dbReference type="ARBA" id="ARBA00022840"/>
    </source>
</evidence>
<organism evidence="11 12">
    <name type="scientific">Candidatus Fokinia solitaria</name>
    <dbReference type="NCBI Taxonomy" id="1802984"/>
    <lineage>
        <taxon>Bacteria</taxon>
        <taxon>Pseudomonadati</taxon>
        <taxon>Pseudomonadota</taxon>
        <taxon>Alphaproteobacteria</taxon>
        <taxon>Rickettsiales</taxon>
        <taxon>Candidatus Midichloriaceae</taxon>
        <taxon>Candidatus Fokinia</taxon>
    </lineage>
</organism>
<evidence type="ECO:0000256" key="9">
    <source>
        <dbReference type="RuleBase" id="RU364063"/>
    </source>
</evidence>
<dbReference type="Proteomes" id="UP000244519">
    <property type="component" value="Chromosome"/>
</dbReference>
<keyword evidence="12" id="KW-1185">Reference proteome</keyword>
<comment type="function">
    <text evidence="9">DNA polymerase III is a complex, multichain enzyme responsible for most of the replicative synthesis in bacteria. This DNA polymerase also exhibits 3' to 5' exonuclease activity.</text>
</comment>
<comment type="subunit">
    <text evidence="9">DNA polymerase III contains a core (composed of alpha, epsilon and theta chains) that associates with a tau subunit. This core dimerizes to form the POLIII' complex. PolIII' associates with the gamma complex (composed of gamma, delta, delta', psi and chi chains) and with the beta chain to form the complete DNA polymerase III complex.</text>
</comment>
<dbReference type="PANTHER" id="PTHR11669">
    <property type="entry name" value="REPLICATION FACTOR C / DNA POLYMERASE III GAMMA-TAU SUBUNIT"/>
    <property type="match status" value="1"/>
</dbReference>
<keyword evidence="7 9" id="KW-0239">DNA-directed DNA polymerase</keyword>
<dbReference type="InterPro" id="IPR003593">
    <property type="entry name" value="AAA+_ATPase"/>
</dbReference>
<dbReference type="InterPro" id="IPR012763">
    <property type="entry name" value="DNA_pol_III_sug/sutau_N"/>
</dbReference>
<keyword evidence="6 9" id="KW-0067">ATP-binding</keyword>
<dbReference type="GO" id="GO:0003887">
    <property type="term" value="F:DNA-directed DNA polymerase activity"/>
    <property type="evidence" value="ECO:0007669"/>
    <property type="project" value="UniProtKB-KW"/>
</dbReference>
<dbReference type="SUPFAM" id="SSF52540">
    <property type="entry name" value="P-loop containing nucleoside triphosphate hydrolases"/>
    <property type="match status" value="1"/>
</dbReference>
<evidence type="ECO:0000256" key="3">
    <source>
        <dbReference type="ARBA" id="ARBA00022723"/>
    </source>
</evidence>
<dbReference type="GO" id="GO:0005524">
    <property type="term" value="F:ATP binding"/>
    <property type="evidence" value="ECO:0007669"/>
    <property type="project" value="UniProtKB-KW"/>
</dbReference>
<dbReference type="GO" id="GO:0006261">
    <property type="term" value="P:DNA-templated DNA replication"/>
    <property type="evidence" value="ECO:0007669"/>
    <property type="project" value="TreeGrafter"/>
</dbReference>
<dbReference type="Gene3D" id="1.10.8.60">
    <property type="match status" value="1"/>
</dbReference>
<keyword evidence="9" id="KW-0548">Nucleotidyltransferase</keyword>
<dbReference type="GO" id="GO:0009360">
    <property type="term" value="C:DNA polymerase III complex"/>
    <property type="evidence" value="ECO:0007669"/>
    <property type="project" value="InterPro"/>
</dbReference>
<evidence type="ECO:0000256" key="1">
    <source>
        <dbReference type="ARBA" id="ARBA00006360"/>
    </source>
</evidence>
<keyword evidence="9" id="KW-0808">Transferase</keyword>
<dbReference type="InterPro" id="IPR045085">
    <property type="entry name" value="HLD_clamp_pol_III_gamma_tau"/>
</dbReference>
<dbReference type="PANTHER" id="PTHR11669:SF0">
    <property type="entry name" value="PROTEIN STICHEL-LIKE 2"/>
    <property type="match status" value="1"/>
</dbReference>
<dbReference type="Pfam" id="PF13177">
    <property type="entry name" value="DNA_pol3_delta2"/>
    <property type="match status" value="1"/>
</dbReference>
<dbReference type="SMART" id="SM00382">
    <property type="entry name" value="AAA"/>
    <property type="match status" value="1"/>
</dbReference>
<feature type="domain" description="AAA+ ATPase" evidence="10">
    <location>
        <begin position="54"/>
        <end position="196"/>
    </location>
</feature>
<keyword evidence="2 9" id="KW-0235">DNA replication</keyword>
<dbReference type="InterPro" id="IPR027417">
    <property type="entry name" value="P-loop_NTPase"/>
</dbReference>
<evidence type="ECO:0000259" key="10">
    <source>
        <dbReference type="SMART" id="SM00382"/>
    </source>
</evidence>
<protein>
    <recommendedName>
        <fullName evidence="9">DNA polymerase III subunit gamma/tau</fullName>
        <ecNumber evidence="9">2.7.7.7</ecNumber>
    </recommendedName>
</protein>
<dbReference type="Pfam" id="PF22608">
    <property type="entry name" value="DNAX_ATPase_lid"/>
    <property type="match status" value="1"/>
</dbReference>
<keyword evidence="3" id="KW-0479">Metal-binding</keyword>
<evidence type="ECO:0000256" key="7">
    <source>
        <dbReference type="ARBA" id="ARBA00022932"/>
    </source>
</evidence>
<dbReference type="GO" id="GO:0046872">
    <property type="term" value="F:metal ion binding"/>
    <property type="evidence" value="ECO:0007669"/>
    <property type="project" value="UniProtKB-KW"/>
</dbReference>
<evidence type="ECO:0000313" key="11">
    <source>
        <dbReference type="EMBL" id="AWD33444.1"/>
    </source>
</evidence>
<dbReference type="InterPro" id="IPR050238">
    <property type="entry name" value="DNA_Rep/Repair_Clamp_Loader"/>
</dbReference>
<accession>A0A2U8BSW1</accession>
<reference evidence="11 12" key="1">
    <citation type="journal article" date="2018" name="Genome Biol. Evol.">
        <title>The Genome Sequence of "Candidatus Fokinia solitaria": Insights on Reductive Evolution in Rickettsiales.</title>
        <authorList>
            <person name="Floriano A.M."/>
            <person name="Castelli M."/>
            <person name="Krenek S."/>
            <person name="Berendonk T.U."/>
            <person name="Bazzocchi C."/>
            <person name="Petroni G."/>
            <person name="Sassera D."/>
        </authorList>
    </citation>
    <scope>NUCLEOTIDE SEQUENCE [LARGE SCALE GENOMIC DNA]</scope>
    <source>
        <strain evidence="11">Rio ETE_ALG 3VII</strain>
    </source>
</reference>
<dbReference type="Gene3D" id="3.40.50.300">
    <property type="entry name" value="P-loop containing nucleotide triphosphate hydrolases"/>
    <property type="match status" value="1"/>
</dbReference>
<keyword evidence="5" id="KW-0862">Zinc</keyword>
<name>A0A2U8BSW1_9RICK</name>
<evidence type="ECO:0000313" key="12">
    <source>
        <dbReference type="Proteomes" id="UP000244519"/>
    </source>
</evidence>
<dbReference type="AlphaFoldDB" id="A0A2U8BSW1"/>
<evidence type="ECO:0000256" key="4">
    <source>
        <dbReference type="ARBA" id="ARBA00022741"/>
    </source>
</evidence>
<keyword evidence="4 9" id="KW-0547">Nucleotide-binding</keyword>